<sequence length="347" mass="37787">MTERDVQLARVVELFTKHGASNGLVPAAMLKKVMGACCPTLSQREVERLVEAMDTEKNGKVPLTQFIAWMFRTFEDVIEEWRTDKELEKISETLPSGLQKLGLSFVCPDQFTDVGLAHIGNSLPATLQTLALAFEFSWTECKISNEGFGKLVAKLPQGLLSLDLILRNDELTDEALEALGRAMPGNLTRAAISFKDNDSFTDKGMRIARAWLAFSLPRDTLQLCALIASTPASTKNGEKDVDSVGVPNHLPTSAQQPHGAGLELRGQLAPLGSQSAGVCRMDAQGHLSPEAALHRQRQHQNHPSRSAGALRCHAQHWLEFQSSNVELRALGPFTEAGDMGGRAPMGP</sequence>
<evidence type="ECO:0000259" key="2">
    <source>
        <dbReference type="PROSITE" id="PS50222"/>
    </source>
</evidence>
<dbReference type="PROSITE" id="PS50222">
    <property type="entry name" value="EF_HAND_2"/>
    <property type="match status" value="1"/>
</dbReference>
<dbReference type="Proteomes" id="UP001178507">
    <property type="component" value="Unassembled WGS sequence"/>
</dbReference>
<proteinExistence type="predicted"/>
<organism evidence="3 4">
    <name type="scientific">Effrenium voratum</name>
    <dbReference type="NCBI Taxonomy" id="2562239"/>
    <lineage>
        <taxon>Eukaryota</taxon>
        <taxon>Sar</taxon>
        <taxon>Alveolata</taxon>
        <taxon>Dinophyceae</taxon>
        <taxon>Suessiales</taxon>
        <taxon>Symbiodiniaceae</taxon>
        <taxon>Effrenium</taxon>
    </lineage>
</organism>
<dbReference type="AlphaFoldDB" id="A0AA36N2G3"/>
<evidence type="ECO:0000313" key="4">
    <source>
        <dbReference type="Proteomes" id="UP001178507"/>
    </source>
</evidence>
<evidence type="ECO:0000256" key="1">
    <source>
        <dbReference type="SAM" id="MobiDB-lite"/>
    </source>
</evidence>
<name>A0AA36N2G3_9DINO</name>
<dbReference type="SUPFAM" id="SSF52047">
    <property type="entry name" value="RNI-like"/>
    <property type="match status" value="1"/>
</dbReference>
<reference evidence="3" key="1">
    <citation type="submission" date="2023-08" db="EMBL/GenBank/DDBJ databases">
        <authorList>
            <person name="Chen Y."/>
            <person name="Shah S."/>
            <person name="Dougan E. K."/>
            <person name="Thang M."/>
            <person name="Chan C."/>
        </authorList>
    </citation>
    <scope>NUCLEOTIDE SEQUENCE</scope>
</reference>
<dbReference type="SUPFAM" id="SSF47473">
    <property type="entry name" value="EF-hand"/>
    <property type="match status" value="1"/>
</dbReference>
<protein>
    <recommendedName>
        <fullName evidence="2">EF-hand domain-containing protein</fullName>
    </recommendedName>
</protein>
<keyword evidence="4" id="KW-1185">Reference proteome</keyword>
<evidence type="ECO:0000313" key="3">
    <source>
        <dbReference type="EMBL" id="CAJ1389763.1"/>
    </source>
</evidence>
<feature type="region of interest" description="Disordered" evidence="1">
    <location>
        <begin position="233"/>
        <end position="260"/>
    </location>
</feature>
<dbReference type="GO" id="GO:0005509">
    <property type="term" value="F:calcium ion binding"/>
    <property type="evidence" value="ECO:0007669"/>
    <property type="project" value="InterPro"/>
</dbReference>
<dbReference type="InterPro" id="IPR002048">
    <property type="entry name" value="EF_hand_dom"/>
</dbReference>
<dbReference type="EMBL" id="CAUJNA010001935">
    <property type="protein sequence ID" value="CAJ1389763.1"/>
    <property type="molecule type" value="Genomic_DNA"/>
</dbReference>
<dbReference type="InterPro" id="IPR032675">
    <property type="entry name" value="LRR_dom_sf"/>
</dbReference>
<comment type="caution">
    <text evidence="3">The sequence shown here is derived from an EMBL/GenBank/DDBJ whole genome shotgun (WGS) entry which is preliminary data.</text>
</comment>
<accession>A0AA36N2G3</accession>
<dbReference type="Gene3D" id="1.10.238.10">
    <property type="entry name" value="EF-hand"/>
    <property type="match status" value="1"/>
</dbReference>
<gene>
    <name evidence="3" type="ORF">EVOR1521_LOCUS15319</name>
</gene>
<feature type="domain" description="EF-hand" evidence="2">
    <location>
        <begin position="41"/>
        <end position="76"/>
    </location>
</feature>
<dbReference type="InterPro" id="IPR011992">
    <property type="entry name" value="EF-hand-dom_pair"/>
</dbReference>
<dbReference type="Gene3D" id="3.80.10.10">
    <property type="entry name" value="Ribonuclease Inhibitor"/>
    <property type="match status" value="1"/>
</dbReference>